<keyword evidence="2" id="KW-1185">Reference proteome</keyword>
<dbReference type="RefSeq" id="WP_305501040.1">
    <property type="nucleotide sequence ID" value="NZ_JARWAL010000022.1"/>
</dbReference>
<dbReference type="Proteomes" id="UP001252270">
    <property type="component" value="Unassembled WGS sequence"/>
</dbReference>
<protein>
    <submittedName>
        <fullName evidence="1">TIGR04255 family protein</fullName>
    </submittedName>
</protein>
<dbReference type="EMBL" id="JARWAL010000022">
    <property type="protein sequence ID" value="MDR5894360.1"/>
    <property type="molecule type" value="Genomic_DNA"/>
</dbReference>
<evidence type="ECO:0000313" key="1">
    <source>
        <dbReference type="EMBL" id="MDR5894360.1"/>
    </source>
</evidence>
<comment type="caution">
    <text evidence="1">The sequence shown here is derived from an EMBL/GenBank/DDBJ whole genome shotgun (WGS) entry which is preliminary data.</text>
</comment>
<gene>
    <name evidence="1" type="ORF">QC820_16345</name>
</gene>
<dbReference type="InterPro" id="IPR026349">
    <property type="entry name" value="CHP04255"/>
</dbReference>
<accession>A0ABU1GQS6</accession>
<sequence>MGQSVRYPKLERQPLSLVLAEFRFSPLQASVSRLFALQEQMQQAFGKLEEYTTHTLRLAPDGSQEKASGWGFLFRAEAGDSLVLVEPERLVYITSHYPRFPAFAARCMEAVTLLEEALAPGQLLRVGLRFNDVVVPGQGESLEAYLDSSLLPPAALASLAGPLAGHRTETQVETDAGRLVVRALVSGHGLAVMPDIDPHVQLAQPDEVPRDRLTAVLDFDHFWRAEQNQAEAFSRVAVHRRLEALHEPAREAFWRVTTEWARRERWS</sequence>
<name>A0ABU1GQS6_9GAMM</name>
<dbReference type="NCBIfam" id="TIGR04255">
    <property type="entry name" value="sporadTIGR04255"/>
    <property type="match status" value="1"/>
</dbReference>
<reference evidence="1 2" key="1">
    <citation type="submission" date="2023-04" db="EMBL/GenBank/DDBJ databases">
        <title>A long-awaited taxogenomic arrangement of the family Halomonadaceae.</title>
        <authorList>
            <person name="De La Haba R."/>
            <person name="Chuvochina M."/>
            <person name="Wittouck S."/>
            <person name="Arahal D.R."/>
            <person name="Sanchez-Porro C."/>
            <person name="Hugenholtz P."/>
            <person name="Ventosa A."/>
        </authorList>
    </citation>
    <scope>NUCLEOTIDE SEQUENCE [LARGE SCALE GENOMIC DNA]</scope>
    <source>
        <strain evidence="1 2">DSM 17332</strain>
    </source>
</reference>
<organism evidence="1 2">
    <name type="scientific">Halomonas mongoliensis</name>
    <dbReference type="NCBI Taxonomy" id="321265"/>
    <lineage>
        <taxon>Bacteria</taxon>
        <taxon>Pseudomonadati</taxon>
        <taxon>Pseudomonadota</taxon>
        <taxon>Gammaproteobacteria</taxon>
        <taxon>Oceanospirillales</taxon>
        <taxon>Halomonadaceae</taxon>
        <taxon>Halomonas</taxon>
    </lineage>
</organism>
<proteinExistence type="predicted"/>
<evidence type="ECO:0000313" key="2">
    <source>
        <dbReference type="Proteomes" id="UP001252270"/>
    </source>
</evidence>